<comment type="caution">
    <text evidence="6">The sequence shown here is derived from an EMBL/GenBank/DDBJ whole genome shotgun (WGS) entry which is preliminary data.</text>
</comment>
<dbReference type="RefSeq" id="WP_370396588.1">
    <property type="nucleotide sequence ID" value="NZ_JALBUT010000003.1"/>
</dbReference>
<dbReference type="SUPFAM" id="SSF56988">
    <property type="entry name" value="Anthrax protective antigen"/>
    <property type="match status" value="1"/>
</dbReference>
<dbReference type="PROSITE" id="PS51820">
    <property type="entry name" value="PA14"/>
    <property type="match status" value="1"/>
</dbReference>
<dbReference type="SUPFAM" id="SSF49303">
    <property type="entry name" value="beta-Galactosidase/glucuronidase domain"/>
    <property type="match status" value="1"/>
</dbReference>
<dbReference type="InterPro" id="IPR006104">
    <property type="entry name" value="Glyco_hydro_2_N"/>
</dbReference>
<comment type="similarity">
    <text evidence="1">Belongs to the glycosyl hydrolase 2 family.</text>
</comment>
<keyword evidence="2" id="KW-0378">Hydrolase</keyword>
<evidence type="ECO:0000313" key="7">
    <source>
        <dbReference type="Proteomes" id="UP001275932"/>
    </source>
</evidence>
<evidence type="ECO:0000313" key="6">
    <source>
        <dbReference type="EMBL" id="MDX8415140.1"/>
    </source>
</evidence>
<dbReference type="InterPro" id="IPR011658">
    <property type="entry name" value="PA14_dom"/>
</dbReference>
<dbReference type="PANTHER" id="PTHR42732">
    <property type="entry name" value="BETA-GALACTOSIDASE"/>
    <property type="match status" value="1"/>
</dbReference>
<dbReference type="InterPro" id="IPR037524">
    <property type="entry name" value="PA14/GLEYA"/>
</dbReference>
<dbReference type="InterPro" id="IPR017853">
    <property type="entry name" value="GH"/>
</dbReference>
<dbReference type="InterPro" id="IPR013783">
    <property type="entry name" value="Ig-like_fold"/>
</dbReference>
<dbReference type="PANTHER" id="PTHR42732:SF2">
    <property type="entry name" value="BETA-MANNOSIDASE"/>
    <property type="match status" value="1"/>
</dbReference>
<organism evidence="6 7">
    <name type="scientific">Intestinicryptomonas porci</name>
    <dbReference type="NCBI Taxonomy" id="2926320"/>
    <lineage>
        <taxon>Bacteria</taxon>
        <taxon>Pseudomonadati</taxon>
        <taxon>Verrucomicrobiota</taxon>
        <taxon>Opitutia</taxon>
        <taxon>Opitutales</taxon>
        <taxon>Intestinicryptomonaceae</taxon>
        <taxon>Intestinicryptomonas</taxon>
    </lineage>
</organism>
<dbReference type="Pfam" id="PF02836">
    <property type="entry name" value="Glyco_hydro_2_C"/>
    <property type="match status" value="1"/>
</dbReference>
<feature type="chain" id="PRO_5046315603" evidence="4">
    <location>
        <begin position="22"/>
        <end position="1181"/>
    </location>
</feature>
<dbReference type="SUPFAM" id="SSF49785">
    <property type="entry name" value="Galactose-binding domain-like"/>
    <property type="match status" value="1"/>
</dbReference>
<dbReference type="Gene3D" id="3.90.182.10">
    <property type="entry name" value="Toxin - Anthrax Protective Antigen,domain 1"/>
    <property type="match status" value="1"/>
</dbReference>
<feature type="domain" description="PA14" evidence="5">
    <location>
        <begin position="892"/>
        <end position="1032"/>
    </location>
</feature>
<dbReference type="InterPro" id="IPR006103">
    <property type="entry name" value="Glyco_hydro_2_cat"/>
</dbReference>
<evidence type="ECO:0000256" key="3">
    <source>
        <dbReference type="ARBA" id="ARBA00023295"/>
    </source>
</evidence>
<accession>A0ABU4WF01</accession>
<name>A0ABU4WF01_9BACT</name>
<dbReference type="Gene3D" id="2.60.40.10">
    <property type="entry name" value="Immunoglobulins"/>
    <property type="match status" value="1"/>
</dbReference>
<dbReference type="Pfam" id="PF00703">
    <property type="entry name" value="Glyco_hydro_2"/>
    <property type="match status" value="1"/>
</dbReference>
<dbReference type="Proteomes" id="UP001275932">
    <property type="component" value="Unassembled WGS sequence"/>
</dbReference>
<dbReference type="Pfam" id="PF07691">
    <property type="entry name" value="PA14"/>
    <property type="match status" value="1"/>
</dbReference>
<feature type="signal peptide" evidence="4">
    <location>
        <begin position="1"/>
        <end position="21"/>
    </location>
</feature>
<dbReference type="Gene3D" id="3.20.20.80">
    <property type="entry name" value="Glycosidases"/>
    <property type="match status" value="1"/>
</dbReference>
<dbReference type="Gene3D" id="2.60.120.260">
    <property type="entry name" value="Galactose-binding domain-like"/>
    <property type="match status" value="1"/>
</dbReference>
<proteinExistence type="inferred from homology"/>
<evidence type="ECO:0000256" key="1">
    <source>
        <dbReference type="ARBA" id="ARBA00007401"/>
    </source>
</evidence>
<dbReference type="Pfam" id="PF02837">
    <property type="entry name" value="Glyco_hydro_2_N"/>
    <property type="match status" value="1"/>
</dbReference>
<protein>
    <submittedName>
        <fullName evidence="6">PA14 domain-containing protein</fullName>
    </submittedName>
</protein>
<dbReference type="EMBL" id="JALBUT010000003">
    <property type="protein sequence ID" value="MDX8415140.1"/>
    <property type="molecule type" value="Genomic_DNA"/>
</dbReference>
<dbReference type="InterPro" id="IPR036156">
    <property type="entry name" value="Beta-gal/glucu_dom_sf"/>
</dbReference>
<dbReference type="InterPro" id="IPR008979">
    <property type="entry name" value="Galactose-bd-like_sf"/>
</dbReference>
<dbReference type="InterPro" id="IPR051913">
    <property type="entry name" value="GH2_Domain-Containing"/>
</dbReference>
<evidence type="ECO:0000256" key="2">
    <source>
        <dbReference type="ARBA" id="ARBA00022801"/>
    </source>
</evidence>
<sequence length="1181" mass="133024">MKTLKSALIAWICLAAAFAFADTRHVQKLDGEGWNLWLDRDAKYQDDTLYINKSDIQKIKDGKPDWLKQVDVKEMKAAEPTCGWENLFSKTADWREAEKAWKDKSISLKVSVPSTVEEYFFDAISGKNMGKGASGDYRGVSWWGRKFNIPSEAKGRRIKLLFKEGVRHRAEVFVNRKLAGYELVLQSPFEIDITDIVNYGAENELAVRITDANGNFSWGDYIFAKWGKYQFPLSHGFGGIMGGVDVVMENDIHVSNIFVKNKFALRDIDTLVEIANDSNSPKTIFAEAEVIENWIDGKKAAKPKTIFSVGIGKFEIPANSSKIVEFNAFVESAKLWDIGNSNLYDMKITLKDENGKILDSFSDRFGFRFFEARGIGSDAKFYLNGRRVFLLSAISWSFWPCNGMIPTKELARKHVESAKKLGMNMINFHRSRGNHEVLNAADELGVLYYEEPGGFSTYRVKGQNMDGVDTSIAHEICRQKLLRMIKDHRNHPSLVIYNMINEPGWQPDDLAKEAMSAAHMLDPTRFISYGSGFMGMKNSEPTKLHMLPYDPKQYTVGYCDIHNAGNSPGVYVDSNYNSPTGFLRNERDETEIFVWGEEGALATPPQLELIQEEKKGKPNGWDGQEYDAWYNGYKNYIEEKGLKQNFPSITKLITSMGDIMYYEHGRLLENARIADGAEIYVLNGYEDMKDDNLSGAVDCYRNLKGSPELIANHMKPLAVAVKAREKLAHVGDVNAFDLFVLNENVLPAGEYGITASVRTPKGAERKIHNGTARVSGGEKFSDLACENLKVELNDGAGHYIITAELFDRDGKRIATGKDEMFAIDYKSGEIKSKGAIVGGGGEYARFANDILKADLKPYSENMGRLDYILLAPTDQGKMFKTISPFNFRTKDGKNIGLNLDYYRGKKFDMPLDKRISTAPIDFNLKSKLIPGYDILGTVDFSLRWEGFVISDYTGKVEFEFACDDGARVWFDGELVFDKWSNGPKTVRTFSREMQAGKMYSIKIEAYQDGGDWLSSLKWKLPVPETKVDLNALLKRVFEDGTKMILIEGAEEWLKELKNLGAFPEYQVFHPHKTWVGHNMFVKDHPFFDGLPVNCGMNWEYQSLVVYDGPKHFGLVMKGEEPLVGLVGVPLRGIATSVGMVNYGKGKIVFSSLDIAPNLAVDTKPSNTPKKIFSNILKWAEK</sequence>
<keyword evidence="7" id="KW-1185">Reference proteome</keyword>
<keyword evidence="3" id="KW-0326">Glycosidase</keyword>
<keyword evidence="4" id="KW-0732">Signal</keyword>
<reference evidence="6 7" key="1">
    <citation type="submission" date="2022-03" db="EMBL/GenBank/DDBJ databases">
        <title>Novel taxa within the pig intestine.</title>
        <authorList>
            <person name="Wylensek D."/>
            <person name="Bishof K."/>
            <person name="Afrizal A."/>
            <person name="Clavel T."/>
        </authorList>
    </citation>
    <scope>NUCLEOTIDE SEQUENCE [LARGE SCALE GENOMIC DNA]</scope>
    <source>
        <strain evidence="6 7">CLA-KB-P66</strain>
    </source>
</reference>
<dbReference type="SUPFAM" id="SSF51445">
    <property type="entry name" value="(Trans)glycosidases"/>
    <property type="match status" value="1"/>
</dbReference>
<dbReference type="InterPro" id="IPR006102">
    <property type="entry name" value="Ig-like_GH2"/>
</dbReference>
<evidence type="ECO:0000256" key="4">
    <source>
        <dbReference type="SAM" id="SignalP"/>
    </source>
</evidence>
<dbReference type="SMART" id="SM00758">
    <property type="entry name" value="PA14"/>
    <property type="match status" value="1"/>
</dbReference>
<gene>
    <name evidence="6" type="ORF">MOX91_02965</name>
</gene>
<evidence type="ECO:0000259" key="5">
    <source>
        <dbReference type="PROSITE" id="PS51820"/>
    </source>
</evidence>